<comment type="caution">
    <text evidence="1">The sequence shown here is derived from an EMBL/GenBank/DDBJ whole genome shotgun (WGS) entry which is preliminary data.</text>
</comment>
<gene>
    <name evidence="1" type="ORF">S01H4_17880</name>
</gene>
<dbReference type="EMBL" id="BART01007898">
    <property type="protein sequence ID" value="GAG65416.1"/>
    <property type="molecule type" value="Genomic_DNA"/>
</dbReference>
<sequence length="39" mass="4453">EQQYHLVALSALATNVLHLSADDYIYLQCFLIHVKLLVP</sequence>
<feature type="non-terminal residue" evidence="1">
    <location>
        <position position="1"/>
    </location>
</feature>
<name>X1B093_9ZZZZ</name>
<reference evidence="1" key="1">
    <citation type="journal article" date="2014" name="Front. Microbiol.">
        <title>High frequency of phylogenetically diverse reductive dehalogenase-homologous genes in deep subseafloor sedimentary metagenomes.</title>
        <authorList>
            <person name="Kawai M."/>
            <person name="Futagami T."/>
            <person name="Toyoda A."/>
            <person name="Takaki Y."/>
            <person name="Nishi S."/>
            <person name="Hori S."/>
            <person name="Arai W."/>
            <person name="Tsubouchi T."/>
            <person name="Morono Y."/>
            <person name="Uchiyama I."/>
            <person name="Ito T."/>
            <person name="Fujiyama A."/>
            <person name="Inagaki F."/>
            <person name="Takami H."/>
        </authorList>
    </citation>
    <scope>NUCLEOTIDE SEQUENCE</scope>
    <source>
        <strain evidence="1">Expedition CK06-06</strain>
    </source>
</reference>
<evidence type="ECO:0000313" key="1">
    <source>
        <dbReference type="EMBL" id="GAG65416.1"/>
    </source>
</evidence>
<proteinExistence type="predicted"/>
<dbReference type="AlphaFoldDB" id="X1B093"/>
<organism evidence="1">
    <name type="scientific">marine sediment metagenome</name>
    <dbReference type="NCBI Taxonomy" id="412755"/>
    <lineage>
        <taxon>unclassified sequences</taxon>
        <taxon>metagenomes</taxon>
        <taxon>ecological metagenomes</taxon>
    </lineage>
</organism>
<accession>X1B093</accession>
<protein>
    <submittedName>
        <fullName evidence="1">Uncharacterized protein</fullName>
    </submittedName>
</protein>